<sequence>MKQGKQGQPLLTLVLVQ</sequence>
<protein>
    <submittedName>
        <fullName evidence="1">Uncharacterized protein</fullName>
    </submittedName>
</protein>
<dbReference type="EMBL" id="GGEC01093228">
    <property type="protein sequence ID" value="MBX73712.1"/>
    <property type="molecule type" value="Transcribed_RNA"/>
</dbReference>
<organism evidence="1">
    <name type="scientific">Rhizophora mucronata</name>
    <name type="common">Asiatic mangrove</name>
    <dbReference type="NCBI Taxonomy" id="61149"/>
    <lineage>
        <taxon>Eukaryota</taxon>
        <taxon>Viridiplantae</taxon>
        <taxon>Streptophyta</taxon>
        <taxon>Embryophyta</taxon>
        <taxon>Tracheophyta</taxon>
        <taxon>Spermatophyta</taxon>
        <taxon>Magnoliopsida</taxon>
        <taxon>eudicotyledons</taxon>
        <taxon>Gunneridae</taxon>
        <taxon>Pentapetalae</taxon>
        <taxon>rosids</taxon>
        <taxon>fabids</taxon>
        <taxon>Malpighiales</taxon>
        <taxon>Rhizophoraceae</taxon>
        <taxon>Rhizophora</taxon>
    </lineage>
</organism>
<dbReference type="AlphaFoldDB" id="A0A2P2R373"/>
<evidence type="ECO:0000313" key="1">
    <source>
        <dbReference type="EMBL" id="MBX73712.1"/>
    </source>
</evidence>
<accession>A0A2P2R373</accession>
<proteinExistence type="predicted"/>
<name>A0A2P2R373_RHIMU</name>
<reference evidence="1" key="1">
    <citation type="submission" date="2018-02" db="EMBL/GenBank/DDBJ databases">
        <title>Rhizophora mucronata_Transcriptome.</title>
        <authorList>
            <person name="Meera S.P."/>
            <person name="Sreeshan A."/>
            <person name="Augustine A."/>
        </authorList>
    </citation>
    <scope>NUCLEOTIDE SEQUENCE</scope>
    <source>
        <tissue evidence="1">Leaf</tissue>
    </source>
</reference>